<feature type="transmembrane region" description="Helical" evidence="2">
    <location>
        <begin position="100"/>
        <end position="123"/>
    </location>
</feature>
<evidence type="ECO:0000313" key="4">
    <source>
        <dbReference type="Proteomes" id="UP000696485"/>
    </source>
</evidence>
<feature type="region of interest" description="Disordered" evidence="1">
    <location>
        <begin position="160"/>
        <end position="221"/>
    </location>
</feature>
<evidence type="ECO:0000313" key="3">
    <source>
        <dbReference type="EMBL" id="KAF9336847.1"/>
    </source>
</evidence>
<protein>
    <recommendedName>
        <fullName evidence="5">Transmembrane protein 242</fullName>
    </recommendedName>
</protein>
<sequence length="221" mass="23374">MASPESTSQDQAGSAPSNAASASPQGHGPSSQFTNGLLMASGTAFLAGIFGSLWYQGRQDKRKGLNRITATPAGPSLQSLNDLKMAESLIKEGRLLGLKAFGIATTLCLSGAVLVVGTTRWALDVETIPEFSAKMRDLFPKQKTKFVDAVVGADRSMFGTGETDLSSSSSSDQSAGPSDEKDLDHEDDVNILGRIERELRKLEREEQEEVSSLASTSSATS</sequence>
<evidence type="ECO:0000256" key="1">
    <source>
        <dbReference type="SAM" id="MobiDB-lite"/>
    </source>
</evidence>
<proteinExistence type="predicted"/>
<feature type="compositionally biased region" description="Low complexity" evidence="1">
    <location>
        <begin position="211"/>
        <end position="221"/>
    </location>
</feature>
<feature type="compositionally biased region" description="Basic and acidic residues" evidence="1">
    <location>
        <begin position="194"/>
        <end position="204"/>
    </location>
</feature>
<evidence type="ECO:0000256" key="2">
    <source>
        <dbReference type="SAM" id="Phobius"/>
    </source>
</evidence>
<organism evidence="3 4">
    <name type="scientific">Podila minutissima</name>
    <dbReference type="NCBI Taxonomy" id="64525"/>
    <lineage>
        <taxon>Eukaryota</taxon>
        <taxon>Fungi</taxon>
        <taxon>Fungi incertae sedis</taxon>
        <taxon>Mucoromycota</taxon>
        <taxon>Mortierellomycotina</taxon>
        <taxon>Mortierellomycetes</taxon>
        <taxon>Mortierellales</taxon>
        <taxon>Mortierellaceae</taxon>
        <taxon>Podila</taxon>
    </lineage>
</organism>
<reference evidence="3" key="1">
    <citation type="journal article" date="2020" name="Fungal Divers.">
        <title>Resolving the Mortierellaceae phylogeny through synthesis of multi-gene phylogenetics and phylogenomics.</title>
        <authorList>
            <person name="Vandepol N."/>
            <person name="Liber J."/>
            <person name="Desiro A."/>
            <person name="Na H."/>
            <person name="Kennedy M."/>
            <person name="Barry K."/>
            <person name="Grigoriev I.V."/>
            <person name="Miller A.N."/>
            <person name="O'Donnell K."/>
            <person name="Stajich J.E."/>
            <person name="Bonito G."/>
        </authorList>
    </citation>
    <scope>NUCLEOTIDE SEQUENCE</scope>
    <source>
        <strain evidence="3">NVP1</strain>
    </source>
</reference>
<keyword evidence="2" id="KW-1133">Transmembrane helix</keyword>
<feature type="compositionally biased region" description="Polar residues" evidence="1">
    <location>
        <begin position="1"/>
        <end position="10"/>
    </location>
</feature>
<keyword evidence="2" id="KW-0472">Membrane</keyword>
<name>A0A9P5SUD7_9FUNG</name>
<feature type="transmembrane region" description="Helical" evidence="2">
    <location>
        <begin position="36"/>
        <end position="55"/>
    </location>
</feature>
<dbReference type="Proteomes" id="UP000696485">
    <property type="component" value="Unassembled WGS sequence"/>
</dbReference>
<comment type="caution">
    <text evidence="3">The sequence shown here is derived from an EMBL/GenBank/DDBJ whole genome shotgun (WGS) entry which is preliminary data.</text>
</comment>
<gene>
    <name evidence="3" type="ORF">BG006_007218</name>
</gene>
<evidence type="ECO:0008006" key="5">
    <source>
        <dbReference type="Google" id="ProtNLM"/>
    </source>
</evidence>
<keyword evidence="2" id="KW-0812">Transmembrane</keyword>
<dbReference type="EMBL" id="JAAAUY010000045">
    <property type="protein sequence ID" value="KAF9336847.1"/>
    <property type="molecule type" value="Genomic_DNA"/>
</dbReference>
<keyword evidence="4" id="KW-1185">Reference proteome</keyword>
<dbReference type="AlphaFoldDB" id="A0A9P5SUD7"/>
<accession>A0A9P5SUD7</accession>
<feature type="region of interest" description="Disordered" evidence="1">
    <location>
        <begin position="1"/>
        <end position="33"/>
    </location>
</feature>
<feature type="compositionally biased region" description="Low complexity" evidence="1">
    <location>
        <begin position="11"/>
        <end position="26"/>
    </location>
</feature>